<keyword evidence="1" id="KW-0812">Transmembrane</keyword>
<keyword evidence="1" id="KW-0472">Membrane</keyword>
<proteinExistence type="predicted"/>
<feature type="transmembrane region" description="Helical" evidence="1">
    <location>
        <begin position="31"/>
        <end position="50"/>
    </location>
</feature>
<keyword evidence="1" id="KW-1133">Transmembrane helix</keyword>
<reference evidence="2" key="1">
    <citation type="submission" date="2025-08" db="UniProtKB">
        <authorList>
            <consortium name="Ensembl"/>
        </authorList>
    </citation>
    <scope>IDENTIFICATION</scope>
</reference>
<evidence type="ECO:0000313" key="2">
    <source>
        <dbReference type="Ensembl" id="ENSCABP00000014659.1"/>
    </source>
</evidence>
<evidence type="ECO:0000256" key="1">
    <source>
        <dbReference type="SAM" id="Phobius"/>
    </source>
</evidence>
<sequence length="138" mass="16439">MLGIIKKGIENKTENILLPLYKSMVRPHLKYSYVLLIFDSVLYMLLAIYFDKVLPDKYDMKYPPLFCLKPSYWCKSKRGYADKRPEIEQNHEHIFNDSMEPVPPEFDGKEKKPIVYIRYRRINRAPLQLLLSLLQLSI</sequence>
<dbReference type="Proteomes" id="UP000694404">
    <property type="component" value="Unplaced"/>
</dbReference>
<accession>A0A8C0GWC5</accession>
<dbReference type="Ensembl" id="ENSCABT00000016058.1">
    <property type="protein sequence ID" value="ENSCABP00000014659.1"/>
    <property type="gene ID" value="ENSCABG00000010942.1"/>
</dbReference>
<evidence type="ECO:0000313" key="3">
    <source>
        <dbReference type="Proteomes" id="UP000694404"/>
    </source>
</evidence>
<name>A0A8C0GWC5_CHEAB</name>
<dbReference type="AlphaFoldDB" id="A0A8C0GWC5"/>
<dbReference type="GeneTree" id="ENSGT00940000162673"/>
<protein>
    <submittedName>
        <fullName evidence="2">Uncharacterized protein</fullName>
    </submittedName>
</protein>
<keyword evidence="3" id="KW-1185">Reference proteome</keyword>
<organism evidence="2 3">
    <name type="scientific">Chelonoidis abingdonii</name>
    <name type="common">Abingdon island giant tortoise</name>
    <name type="synonym">Testudo abingdonii</name>
    <dbReference type="NCBI Taxonomy" id="106734"/>
    <lineage>
        <taxon>Eukaryota</taxon>
        <taxon>Metazoa</taxon>
        <taxon>Chordata</taxon>
        <taxon>Craniata</taxon>
        <taxon>Vertebrata</taxon>
        <taxon>Euteleostomi</taxon>
        <taxon>Archelosauria</taxon>
        <taxon>Testudinata</taxon>
        <taxon>Testudines</taxon>
        <taxon>Cryptodira</taxon>
        <taxon>Durocryptodira</taxon>
        <taxon>Testudinoidea</taxon>
        <taxon>Testudinidae</taxon>
        <taxon>Chelonoidis</taxon>
    </lineage>
</organism>
<reference evidence="2" key="2">
    <citation type="submission" date="2025-09" db="UniProtKB">
        <authorList>
            <consortium name="Ensembl"/>
        </authorList>
    </citation>
    <scope>IDENTIFICATION</scope>
</reference>